<dbReference type="STRING" id="39966.A0A369JYU8"/>
<feature type="region of interest" description="Disordered" evidence="2">
    <location>
        <begin position="19"/>
        <end position="50"/>
    </location>
</feature>
<dbReference type="Proteomes" id="UP000076154">
    <property type="component" value="Unassembled WGS sequence"/>
</dbReference>
<dbReference type="InterPro" id="IPR027417">
    <property type="entry name" value="P-loop_NTPase"/>
</dbReference>
<keyword evidence="5" id="KW-1185">Reference proteome</keyword>
<organism evidence="4 5">
    <name type="scientific">Hypsizygus marmoreus</name>
    <name type="common">White beech mushroom</name>
    <name type="synonym">Agaricus marmoreus</name>
    <dbReference type="NCBI Taxonomy" id="39966"/>
    <lineage>
        <taxon>Eukaryota</taxon>
        <taxon>Fungi</taxon>
        <taxon>Dikarya</taxon>
        <taxon>Basidiomycota</taxon>
        <taxon>Agaricomycotina</taxon>
        <taxon>Agaricomycetes</taxon>
        <taxon>Agaricomycetidae</taxon>
        <taxon>Agaricales</taxon>
        <taxon>Tricholomatineae</taxon>
        <taxon>Lyophyllaceae</taxon>
        <taxon>Hypsizygus</taxon>
    </lineage>
</organism>
<comment type="caution">
    <text evidence="4">The sequence shown here is derived from an EMBL/GenBank/DDBJ whole genome shotgun (WGS) entry which is preliminary data.</text>
</comment>
<evidence type="ECO:0000256" key="1">
    <source>
        <dbReference type="ARBA" id="ARBA00022737"/>
    </source>
</evidence>
<dbReference type="Gene3D" id="3.40.50.300">
    <property type="entry name" value="P-loop containing nucleotide triphosphate hydrolases"/>
    <property type="match status" value="1"/>
</dbReference>
<accession>A0A369JYU8</accession>
<evidence type="ECO:0000259" key="3">
    <source>
        <dbReference type="Pfam" id="PF24883"/>
    </source>
</evidence>
<dbReference type="PANTHER" id="PTHR10039">
    <property type="entry name" value="AMELOGENIN"/>
    <property type="match status" value="1"/>
</dbReference>
<dbReference type="CDD" id="cd21037">
    <property type="entry name" value="MLKL_NTD"/>
    <property type="match status" value="1"/>
</dbReference>
<dbReference type="Pfam" id="PF24883">
    <property type="entry name" value="NPHP3_N"/>
    <property type="match status" value="1"/>
</dbReference>
<feature type="domain" description="Nephrocystin 3-like N-terminal" evidence="3">
    <location>
        <begin position="227"/>
        <end position="385"/>
    </location>
</feature>
<dbReference type="InterPro" id="IPR059179">
    <property type="entry name" value="MLKL-like_MCAfunc"/>
</dbReference>
<dbReference type="OrthoDB" id="3027122at2759"/>
<proteinExistence type="predicted"/>
<reference evidence="4" key="1">
    <citation type="submission" date="2018-04" db="EMBL/GenBank/DDBJ databases">
        <title>Whole genome sequencing of Hypsizygus marmoreus.</title>
        <authorList>
            <person name="Choi I.-G."/>
            <person name="Min B."/>
            <person name="Kim J.-G."/>
            <person name="Kim S."/>
            <person name="Oh Y.-L."/>
            <person name="Kong W.-S."/>
            <person name="Park H."/>
            <person name="Jeong J."/>
            <person name="Song E.-S."/>
        </authorList>
    </citation>
    <scope>NUCLEOTIDE SEQUENCE [LARGE SCALE GENOMIC DNA]</scope>
    <source>
        <strain evidence="4">51987-8</strain>
    </source>
</reference>
<dbReference type="InParanoid" id="A0A369JYU8"/>
<dbReference type="Gene3D" id="1.20.930.20">
    <property type="entry name" value="Adaptor protein Cbl, N-terminal domain"/>
    <property type="match status" value="1"/>
</dbReference>
<dbReference type="InterPro" id="IPR056884">
    <property type="entry name" value="NPHP3-like_N"/>
</dbReference>
<keyword evidence="1" id="KW-0677">Repeat</keyword>
<evidence type="ECO:0000256" key="2">
    <source>
        <dbReference type="SAM" id="MobiDB-lite"/>
    </source>
</evidence>
<protein>
    <recommendedName>
        <fullName evidence="3">Nephrocystin 3-like N-terminal domain-containing protein</fullName>
    </recommendedName>
</protein>
<sequence>MKPIRSWFKTHVVKHDIYDSVPGSPLPETTTPNDEEQDRQPSSSSSSKIPIRSAARAGLGLIQEVSTVFAPLEGALRGLTFILDHHEQWNANKDSVRRLVERLGALQSNFRQGDEDEAGYSEKERERRRVFLTKLQDISDEIDAVKNKHGVSRYVAAADDAEKLSHLVEDIRDTLMDYQTLVQNDIIERTEALMTSDDYRILGTLPHAPNASHLSESHKSCLRGTRTAILEELEAWADDAESQPVFWLSGHAGSGKSTITQTFCKRTFADGRLGASFFCSRDYADRCDPCLIVPSLAFQFACRFPAFRACVVAALKQAPDVGRESLPHQFSKLLVRPMEITGISTIIVVDALDECKETEPISSILSVLSQGIKNLPSVKFFISSRPEPPIRNGFRLPSLEPLTKTLVLSDVEETLVDADICLFLRTSLSEAIANRSDIDVSSPWPSDEDIQTLTTRSAGLFVFAATTVSFITSPVDQPLERLALLTAVPEKNKGIDELYRTVLVCSGVGVMEPEYQDIWRLVVGSIILISEPLSRNDLAELLRITPGKIASILRPLHAVMKIPEGGDGPITMYHKSFRDYITDPARCSESTFFVDPTSHHIVLAQLCLQLVTTYLPTNVHDMFDESAIAGRHPVAKRLPGALGYACHFWGGHLMHHPSASPGAELGALLRKFSGEKYHSWLALMRLFDDRAAILQSGMALWIFVDGMATDTQDAKDLRSKLIGAAIDMGVGIIGDVQIQHTSKGITISL</sequence>
<dbReference type="GO" id="GO:0007166">
    <property type="term" value="P:cell surface receptor signaling pathway"/>
    <property type="evidence" value="ECO:0007669"/>
    <property type="project" value="InterPro"/>
</dbReference>
<dbReference type="InterPro" id="IPR036537">
    <property type="entry name" value="Adaptor_Cbl_N_dom_sf"/>
</dbReference>
<dbReference type="AlphaFoldDB" id="A0A369JYU8"/>
<evidence type="ECO:0000313" key="4">
    <source>
        <dbReference type="EMBL" id="RDB27531.1"/>
    </source>
</evidence>
<dbReference type="EMBL" id="LUEZ02000015">
    <property type="protein sequence ID" value="RDB27531.1"/>
    <property type="molecule type" value="Genomic_DNA"/>
</dbReference>
<evidence type="ECO:0000313" key="5">
    <source>
        <dbReference type="Proteomes" id="UP000076154"/>
    </source>
</evidence>
<name>A0A369JYU8_HYPMA</name>
<gene>
    <name evidence="4" type="ORF">Hypma_003781</name>
</gene>
<dbReference type="PANTHER" id="PTHR10039:SF17">
    <property type="entry name" value="FUNGAL STAND N-TERMINAL GOODBYE DOMAIN-CONTAINING PROTEIN-RELATED"/>
    <property type="match status" value="1"/>
</dbReference>